<dbReference type="Proteomes" id="UP001201020">
    <property type="component" value="Chromosome"/>
</dbReference>
<evidence type="ECO:0000259" key="3">
    <source>
        <dbReference type="PROSITE" id="PS50887"/>
    </source>
</evidence>
<dbReference type="InterPro" id="IPR013407">
    <property type="entry name" value="CRISPR-assoc_prot_Cmr2"/>
</dbReference>
<protein>
    <submittedName>
        <fullName evidence="4">Type III-B CRISPR-associated protein Cas10/Cmr2</fullName>
    </submittedName>
</protein>
<name>A0A9Y1BM13_9ARCH</name>
<dbReference type="InterPro" id="IPR043128">
    <property type="entry name" value="Rev_trsase/Diguanyl_cyclase"/>
</dbReference>
<dbReference type="GO" id="GO:0000166">
    <property type="term" value="F:nucleotide binding"/>
    <property type="evidence" value="ECO:0007669"/>
    <property type="project" value="UniProtKB-KW"/>
</dbReference>
<dbReference type="EMBL" id="CP084166">
    <property type="protein sequence ID" value="UJG41237.1"/>
    <property type="molecule type" value="Genomic_DNA"/>
</dbReference>
<dbReference type="GO" id="GO:0051607">
    <property type="term" value="P:defense response to virus"/>
    <property type="evidence" value="ECO:0007669"/>
    <property type="project" value="UniProtKB-KW"/>
</dbReference>
<dbReference type="InterPro" id="IPR038242">
    <property type="entry name" value="Cmr2_N"/>
</dbReference>
<dbReference type="InterPro" id="IPR024615">
    <property type="entry name" value="CRISPR-assoc_Cmr2_N"/>
</dbReference>
<keyword evidence="1" id="KW-0547">Nucleotide-binding</keyword>
<gene>
    <name evidence="4" type="primary">cas10</name>
    <name evidence="4" type="ORF">K9W45_01945</name>
</gene>
<dbReference type="InterPro" id="IPR000160">
    <property type="entry name" value="GGDEF_dom"/>
</dbReference>
<feature type="domain" description="GGDEF" evidence="3">
    <location>
        <begin position="380"/>
        <end position="516"/>
    </location>
</feature>
<sequence length="669" mass="77302">MDTNETTIIFSIGPVQSFIAQARKTQDLWVGSYLLSYLTGVALHEFMISGGTIESPNLDGNEFYSFINALKEKSDKNETKGLEGVPKVGSIPNQAVIKTKSKDPFQLAKKAEIVVRNEWLRICDTIWDRYFSSLEKQYPEVKKIWARQTSNFWNIRWLIVENEEEIKYFSNFKLWSPFSFPVEKGDRCKMMGNWQELSGFIRGKSTSEKDKQDAFWERVRKNILKYVLKDDERLSSIALIKRLFPLCSEEILKSKTILNWPSTVYIAALPWLFMLEEKAATDLELRKSLISFAKKVKDLSHLKRPNVTQWFDFNFNKEGASEDAKAIKPFFQLDAQLYYTDLLKNENKIMFPSEYEEYRKKLSKNLVDNIYDKCEIIPSPYYSVLIMDGDKIGDVIKKLKEKGEKEAIKKVSKILAKFAIEVEEIVRNYNGVLVYAGGDDVLAFVPINKVISCAISINNRFVEEMDKHAKKATMSAGIVFAHFNDPLQDVLKKAHYLLDEVAKDYNGRSSIAISLLKGGTKEYQYVTTFDVISSIEKNGYDFEKFISELFYDSNVDLSIGALYRIRNVFRKLNENKEISKSLNVVKISDFGKDLSTVLKSEFVTHENRKLNNEKLDSTICLLIKLMKRSYRVLDENNEYIPESSENEFFISFLDIIKFLYQHGVGNKNG</sequence>
<dbReference type="Pfam" id="PF12469">
    <property type="entry name" value="Cmr2_N"/>
    <property type="match status" value="1"/>
</dbReference>
<accession>A0A9Y1BM13</accession>
<reference evidence="4" key="1">
    <citation type="journal article" date="2022" name="Nat. Microbiol.">
        <title>Unique mobile elements and scalable gene flow at the prokaryote-eukaryote boundary revealed by circularized Asgard archaea genomes.</title>
        <authorList>
            <person name="Wu F."/>
            <person name="Speth D.R."/>
            <person name="Philosof A."/>
            <person name="Cremiere A."/>
            <person name="Narayanan A."/>
            <person name="Barco R.A."/>
            <person name="Connon S.A."/>
            <person name="Amend J.P."/>
            <person name="Antoshechkin I.A."/>
            <person name="Orphan V.J."/>
        </authorList>
    </citation>
    <scope>NUCLEOTIDE SEQUENCE</scope>
    <source>
        <strain evidence="4">PM71</strain>
    </source>
</reference>
<dbReference type="Gene3D" id="3.30.70.270">
    <property type="match status" value="1"/>
</dbReference>
<dbReference type="Pfam" id="PF22335">
    <property type="entry name" value="Cas10-Cmr2_palm2"/>
    <property type="match status" value="1"/>
</dbReference>
<dbReference type="InterPro" id="IPR054767">
    <property type="entry name" value="Cas10-Cmr2_palm2"/>
</dbReference>
<organism evidence="4">
    <name type="scientific">Candidatus Heimdallarchaeum aukensis</name>
    <dbReference type="NCBI Taxonomy" id="2876573"/>
    <lineage>
        <taxon>Archaea</taxon>
        <taxon>Promethearchaeati</taxon>
        <taxon>Candidatus Heimdallarchaeota</taxon>
        <taxon>Candidatus Heimdallarchaeia (ex Rinke et al. 2021) (nom. nud.)</taxon>
        <taxon>Candidatus Heimdallarchaeales</taxon>
        <taxon>Candidatus Heimdallarchaeaceae</taxon>
        <taxon>Candidatus Heimdallarchaeum</taxon>
    </lineage>
</organism>
<evidence type="ECO:0000313" key="4">
    <source>
        <dbReference type="EMBL" id="UJG41237.1"/>
    </source>
</evidence>
<proteinExistence type="predicted"/>
<evidence type="ECO:0000256" key="2">
    <source>
        <dbReference type="ARBA" id="ARBA00023118"/>
    </source>
</evidence>
<evidence type="ECO:0000256" key="1">
    <source>
        <dbReference type="ARBA" id="ARBA00022741"/>
    </source>
</evidence>
<dbReference type="Gene3D" id="3.30.70.2220">
    <property type="entry name" value="CRISPR-Cas system, Cmr2 subunit, D1 domain, cysteine cluster"/>
    <property type="match status" value="1"/>
</dbReference>
<dbReference type="NCBIfam" id="TIGR02577">
    <property type="entry name" value="cas_TM1794_Cmr2"/>
    <property type="match status" value="1"/>
</dbReference>
<keyword evidence="2" id="KW-0051">Antiviral defense</keyword>
<dbReference type="PROSITE" id="PS50887">
    <property type="entry name" value="GGDEF"/>
    <property type="match status" value="1"/>
</dbReference>
<dbReference type="AlphaFoldDB" id="A0A9Y1BM13"/>